<evidence type="ECO:0000313" key="1">
    <source>
        <dbReference type="EMBL" id="QKF94677.1"/>
    </source>
</evidence>
<organism evidence="1 2">
    <name type="scientific">Fadolivirus FV1/VV64</name>
    <dbReference type="NCBI Taxonomy" id="3070911"/>
    <lineage>
        <taxon>Viruses</taxon>
        <taxon>Varidnaviria</taxon>
        <taxon>Bamfordvirae</taxon>
        <taxon>Nucleocytoviricota</taxon>
        <taxon>Megaviricetes</taxon>
        <taxon>Imitervirales</taxon>
        <taxon>Mimiviridae</taxon>
        <taxon>Klosneuvirinae</taxon>
        <taxon>Fadolivirus</taxon>
        <taxon>Fadolivirus algeromassiliense</taxon>
    </lineage>
</organism>
<gene>
    <name evidence="1" type="ORF">Fadolivirus_1_1219</name>
</gene>
<name>A0A7D3V963_9VIRU</name>
<dbReference type="EMBL" id="MT418680">
    <property type="protein sequence ID" value="QKF94677.1"/>
    <property type="molecule type" value="Genomic_DNA"/>
</dbReference>
<evidence type="ECO:0000313" key="2">
    <source>
        <dbReference type="Proteomes" id="UP001162001"/>
    </source>
</evidence>
<reference evidence="1 2" key="1">
    <citation type="submission" date="2020-04" db="EMBL/GenBank/DDBJ databases">
        <title>Advantages and limits of metagenomic assembly and binning of a giant virus.</title>
        <authorList>
            <person name="Schulz F."/>
            <person name="Andreani J."/>
            <person name="Francis R."/>
            <person name="Boudjemaa H."/>
            <person name="Bou Khalil J.Y."/>
            <person name="Lee J."/>
            <person name="La Scola B."/>
            <person name="Woyke T."/>
        </authorList>
    </citation>
    <scope>NUCLEOTIDE SEQUENCE [LARGE SCALE GENOMIC DNA]</scope>
    <source>
        <strain evidence="1 2">FV1/VV64</strain>
    </source>
</reference>
<accession>A0A7D3V963</accession>
<protein>
    <submittedName>
        <fullName evidence="1">Uncharacterized protein</fullName>
    </submittedName>
</protein>
<sequence>MKFTTKDALYFIKKVKLDMSDKLFTIDDLTKGMNVELEHGTRDIFTNVTGNDLITTGKIALAHLIEFPDYYRRLDLLEKDADKYWKNKPKTRPKRYKLVR</sequence>
<dbReference type="InterPro" id="IPR043720">
    <property type="entry name" value="DUF5661"/>
</dbReference>
<proteinExistence type="predicted"/>
<dbReference type="Pfam" id="PF18905">
    <property type="entry name" value="DUF5661"/>
    <property type="match status" value="1"/>
</dbReference>
<dbReference type="Proteomes" id="UP001162001">
    <property type="component" value="Segment"/>
</dbReference>
<keyword evidence="2" id="KW-1185">Reference proteome</keyword>